<feature type="repeat" description="Hemopexin" evidence="13">
    <location>
        <begin position="319"/>
        <end position="368"/>
    </location>
</feature>
<keyword evidence="9" id="KW-0865">Zymogen</keyword>
<feature type="chain" id="PRO_5039196965" description="Peptidase metallopeptidase domain-containing protein" evidence="15">
    <location>
        <begin position="24"/>
        <end position="563"/>
    </location>
</feature>
<dbReference type="Pfam" id="PF00045">
    <property type="entry name" value="Hemopexin"/>
    <property type="match status" value="4"/>
</dbReference>
<dbReference type="GO" id="GO:0006508">
    <property type="term" value="P:proteolysis"/>
    <property type="evidence" value="ECO:0007669"/>
    <property type="project" value="UniProtKB-KW"/>
</dbReference>
<keyword evidence="8" id="KW-0482">Metalloprotease</keyword>
<comment type="cofactor">
    <cofactor evidence="12">
        <name>Ca(2+)</name>
        <dbReference type="ChEBI" id="CHEBI:29108"/>
    </cofactor>
    <text evidence="12">Can bind about 5 Ca(2+) ions per subunit.</text>
</comment>
<keyword evidence="18" id="KW-1185">Reference proteome</keyword>
<dbReference type="OrthoDB" id="406838at2759"/>
<feature type="binding site" evidence="12">
    <location>
        <position position="179"/>
    </location>
    <ligand>
        <name>Zn(2+)</name>
        <dbReference type="ChEBI" id="CHEBI:29105"/>
        <label>1</label>
    </ligand>
</feature>
<keyword evidence="5" id="KW-0378">Hydrolase</keyword>
<sequence length="563" mass="62506">MLRLPALWLGLGTLLCLPHSPAGRPSTQRLSKGVDWLTRYGYLPPPDPMQARLQTEEGLHDAVRMMQKFAGLQETGILDDRTLAMMDQPRCSLPDIIGTSELMRRRKRYAHSGSVWPVKELTWSVRSYPQASGLPRDHVRTLLFYALQAWANASALSFREAPGAGADILVQFSRSFHEDGYPFDGPGSTLAHAFFPGEHPISGDTHFDDEETWIYDPQATQQGGGTDLFAVAVHEFGHALGLAHSSTKGSIMMPYYQGPVGLPHLYQLPPDDALGIQTLYGRRQLHPGEDSPARPIPTQPRIPDLPPHRPTQQPRPPAPDRCQAHFDAIANIRGEVFFFKKKHFWRMQPARNLVSLEPAQTQRFWMGLPPDLGAIDAVYERSNDSKIIFFIGQHFWVFTDTRVDPGSPRPITDLGLPEGVTVEAAFVWGHNGKTYLFESSHYWRFDDRAGNVEPGYPRSVTLWKGVPAGLDDIISWNDGSTYFFKGTQYWRFLGGSVEAESGYPRSAPQDWMYCPGSPTASPAPGPRGGSREPGGGQCLCSGALPGPLPAFLTWALALAWALR</sequence>
<feature type="binding site" evidence="12">
    <location>
        <position position="204"/>
    </location>
    <ligand>
        <name>Ca(2+)</name>
        <dbReference type="ChEBI" id="CHEBI:29108"/>
        <label>2</label>
    </ligand>
</feature>
<feature type="domain" description="Peptidase metallopeptidase" evidence="16">
    <location>
        <begin position="112"/>
        <end position="282"/>
    </location>
</feature>
<name>A0A9D3X0X6_9SAUR</name>
<evidence type="ECO:0000256" key="8">
    <source>
        <dbReference type="ARBA" id="ARBA00023049"/>
    </source>
</evidence>
<evidence type="ECO:0000256" key="10">
    <source>
        <dbReference type="PIRSR" id="PIRSR001191-1"/>
    </source>
</evidence>
<keyword evidence="4" id="KW-0677">Repeat</keyword>
<feature type="binding site" evidence="12">
    <location>
        <position position="327"/>
    </location>
    <ligand>
        <name>Ca(2+)</name>
        <dbReference type="ChEBI" id="CHEBI:29108"/>
        <label>4</label>
    </ligand>
</feature>
<organism evidence="17 18">
    <name type="scientific">Mauremys mutica</name>
    <name type="common">yellowpond turtle</name>
    <dbReference type="NCBI Taxonomy" id="74926"/>
    <lineage>
        <taxon>Eukaryota</taxon>
        <taxon>Metazoa</taxon>
        <taxon>Chordata</taxon>
        <taxon>Craniata</taxon>
        <taxon>Vertebrata</taxon>
        <taxon>Euteleostomi</taxon>
        <taxon>Archelosauria</taxon>
        <taxon>Testudinata</taxon>
        <taxon>Testudines</taxon>
        <taxon>Cryptodira</taxon>
        <taxon>Durocryptodira</taxon>
        <taxon>Testudinoidea</taxon>
        <taxon>Geoemydidae</taxon>
        <taxon>Geoemydinae</taxon>
        <taxon>Mauremys</taxon>
    </lineage>
</organism>
<proteinExistence type="inferred from homology"/>
<feature type="region of interest" description="Disordered" evidence="14">
    <location>
        <begin position="514"/>
        <end position="533"/>
    </location>
</feature>
<dbReference type="Gene3D" id="3.40.390.10">
    <property type="entry name" value="Collagenase (Catalytic Domain)"/>
    <property type="match status" value="1"/>
</dbReference>
<dbReference type="InterPro" id="IPR018487">
    <property type="entry name" value="Hemopexin-like_repeat"/>
</dbReference>
<dbReference type="SUPFAM" id="SSF50923">
    <property type="entry name" value="Hemopexin-like domain"/>
    <property type="match status" value="1"/>
</dbReference>
<evidence type="ECO:0000256" key="12">
    <source>
        <dbReference type="PIRSR" id="PIRSR621190-2"/>
    </source>
</evidence>
<feature type="binding site" evidence="12">
    <location>
        <position position="376"/>
    </location>
    <ligand>
        <name>Ca(2+)</name>
        <dbReference type="ChEBI" id="CHEBI:29108"/>
        <label>4</label>
    </ligand>
</feature>
<feature type="binding site" evidence="12">
    <location>
        <position position="329"/>
    </location>
    <ligand>
        <name>Ca(2+)</name>
        <dbReference type="ChEBI" id="CHEBI:29108"/>
        <label>5</label>
    </ligand>
</feature>
<keyword evidence="2" id="KW-0645">Protease</keyword>
<dbReference type="InterPro" id="IPR001818">
    <property type="entry name" value="Pept_M10_metallopeptidase"/>
</dbReference>
<evidence type="ECO:0000256" key="15">
    <source>
        <dbReference type="SAM" id="SignalP"/>
    </source>
</evidence>
<dbReference type="GO" id="GO:0031012">
    <property type="term" value="C:extracellular matrix"/>
    <property type="evidence" value="ECO:0007669"/>
    <property type="project" value="InterPro"/>
</dbReference>
<dbReference type="SMART" id="SM00235">
    <property type="entry name" value="ZnMc"/>
    <property type="match status" value="1"/>
</dbReference>
<keyword evidence="6 11" id="KW-0862">Zinc</keyword>
<feature type="binding site" evidence="11">
    <location>
        <position position="238"/>
    </location>
    <ligand>
        <name>Zn(2+)</name>
        <dbReference type="ChEBI" id="CHEBI:29105"/>
        <label>2</label>
        <note>catalytic</note>
    </ligand>
</feature>
<feature type="binding site" evidence="12">
    <location>
        <position position="211"/>
    </location>
    <ligand>
        <name>Ca(2+)</name>
        <dbReference type="ChEBI" id="CHEBI:29108"/>
        <label>1</label>
    </ligand>
</feature>
<dbReference type="GO" id="GO:0004222">
    <property type="term" value="F:metalloendopeptidase activity"/>
    <property type="evidence" value="ECO:0007669"/>
    <property type="project" value="InterPro"/>
</dbReference>
<dbReference type="SUPFAM" id="SSF55486">
    <property type="entry name" value="Metalloproteases ('zincins'), catalytic domain"/>
    <property type="match status" value="1"/>
</dbReference>
<evidence type="ECO:0000256" key="6">
    <source>
        <dbReference type="ARBA" id="ARBA00022833"/>
    </source>
</evidence>
<feature type="signal peptide" evidence="15">
    <location>
        <begin position="1"/>
        <end position="23"/>
    </location>
</feature>
<feature type="binding site" evidence="12">
    <location>
        <position position="471"/>
    </location>
    <ligand>
        <name>Ca(2+)</name>
        <dbReference type="ChEBI" id="CHEBI:29108"/>
        <label>4</label>
    </ligand>
</feature>
<dbReference type="GO" id="GO:0008270">
    <property type="term" value="F:zinc ion binding"/>
    <property type="evidence" value="ECO:0007669"/>
    <property type="project" value="InterPro"/>
</dbReference>
<evidence type="ECO:0000256" key="9">
    <source>
        <dbReference type="ARBA" id="ARBA00023145"/>
    </source>
</evidence>
<dbReference type="EMBL" id="JAHDVG010000483">
    <property type="protein sequence ID" value="KAH1170650.1"/>
    <property type="molecule type" value="Genomic_DNA"/>
</dbReference>
<evidence type="ECO:0000256" key="14">
    <source>
        <dbReference type="SAM" id="MobiDB-lite"/>
    </source>
</evidence>
<evidence type="ECO:0000256" key="5">
    <source>
        <dbReference type="ARBA" id="ARBA00022801"/>
    </source>
</evidence>
<protein>
    <recommendedName>
        <fullName evidence="16">Peptidase metallopeptidase domain-containing protein</fullName>
    </recommendedName>
</protein>
<feature type="binding site" evidence="12">
    <location>
        <position position="208"/>
    </location>
    <ligand>
        <name>Ca(2+)</name>
        <dbReference type="ChEBI" id="CHEBI:29108"/>
        <label>3</label>
    </ligand>
</feature>
<evidence type="ECO:0000256" key="3">
    <source>
        <dbReference type="ARBA" id="ARBA00022723"/>
    </source>
</evidence>
<dbReference type="InterPro" id="IPR002477">
    <property type="entry name" value="Peptidoglycan-bd-like"/>
</dbReference>
<dbReference type="PIRSF" id="PIRSF001191">
    <property type="entry name" value="Peptidase_M10A_matrix"/>
    <property type="match status" value="1"/>
</dbReference>
<dbReference type="InterPro" id="IPR036375">
    <property type="entry name" value="Hemopexin-like_dom_sf"/>
</dbReference>
<dbReference type="FunFam" id="2.110.10.10:FF:000018">
    <property type="entry name" value="Matrix metallopeptidase 25b"/>
    <property type="match status" value="1"/>
</dbReference>
<feature type="repeat" description="Hemopexin" evidence="13">
    <location>
        <begin position="419"/>
        <end position="466"/>
    </location>
</feature>
<evidence type="ECO:0000256" key="7">
    <source>
        <dbReference type="ARBA" id="ARBA00022837"/>
    </source>
</evidence>
<dbReference type="PANTHER" id="PTHR10201:SF142">
    <property type="entry name" value="MATRIX METALLOPROTEINASE-25"/>
    <property type="match status" value="1"/>
</dbReference>
<feature type="repeat" description="Hemopexin" evidence="13">
    <location>
        <begin position="372"/>
        <end position="418"/>
    </location>
</feature>
<dbReference type="PRINTS" id="PR00138">
    <property type="entry name" value="MATRIXIN"/>
</dbReference>
<feature type="binding site" evidence="12">
    <location>
        <position position="177"/>
    </location>
    <ligand>
        <name>Zn(2+)</name>
        <dbReference type="ChEBI" id="CHEBI:29105"/>
        <label>1</label>
    </ligand>
</feature>
<dbReference type="InterPro" id="IPR021190">
    <property type="entry name" value="Pept_M10A"/>
</dbReference>
<dbReference type="CDD" id="cd04278">
    <property type="entry name" value="ZnMc_MMP"/>
    <property type="match status" value="1"/>
</dbReference>
<evidence type="ECO:0000256" key="1">
    <source>
        <dbReference type="ARBA" id="ARBA00010370"/>
    </source>
</evidence>
<feature type="repeat" description="Hemopexin" evidence="13">
    <location>
        <begin position="467"/>
        <end position="514"/>
    </location>
</feature>
<dbReference type="InterPro" id="IPR000585">
    <property type="entry name" value="Hemopexin-like_dom"/>
</dbReference>
<feature type="binding site" evidence="11">
    <location>
        <position position="244"/>
    </location>
    <ligand>
        <name>Zn(2+)</name>
        <dbReference type="ChEBI" id="CHEBI:29105"/>
        <label>2</label>
        <note>catalytic</note>
    </ligand>
</feature>
<dbReference type="GO" id="GO:0005886">
    <property type="term" value="C:plasma membrane"/>
    <property type="evidence" value="ECO:0007669"/>
    <property type="project" value="TreeGrafter"/>
</dbReference>
<evidence type="ECO:0000256" key="2">
    <source>
        <dbReference type="ARBA" id="ARBA00022670"/>
    </source>
</evidence>
<keyword evidence="7 12" id="KW-0106">Calcium</keyword>
<feature type="binding site" evidence="12">
    <location>
        <position position="184"/>
    </location>
    <ligand>
        <name>Ca(2+)</name>
        <dbReference type="ChEBI" id="CHEBI:29108"/>
        <label>3</label>
    </ligand>
</feature>
<dbReference type="GO" id="GO:0030198">
    <property type="term" value="P:extracellular matrix organization"/>
    <property type="evidence" value="ECO:0007669"/>
    <property type="project" value="TreeGrafter"/>
</dbReference>
<feature type="binding site" evidence="12">
    <location>
        <position position="209"/>
    </location>
    <ligand>
        <name>Ca(2+)</name>
        <dbReference type="ChEBI" id="CHEBI:29108"/>
        <label>1</label>
    </ligand>
</feature>
<evidence type="ECO:0000256" key="13">
    <source>
        <dbReference type="PROSITE-ProRule" id="PRU01011"/>
    </source>
</evidence>
<gene>
    <name evidence="17" type="ORF">KIL84_006268</name>
</gene>
<dbReference type="PANTHER" id="PTHR10201">
    <property type="entry name" value="MATRIX METALLOPROTEINASE"/>
    <property type="match status" value="1"/>
</dbReference>
<dbReference type="Gene3D" id="2.110.10.10">
    <property type="entry name" value="Hemopexin-like domain"/>
    <property type="match status" value="1"/>
</dbReference>
<dbReference type="Pfam" id="PF00413">
    <property type="entry name" value="Peptidase_M10"/>
    <property type="match status" value="1"/>
</dbReference>
<feature type="binding site" evidence="12">
    <location>
        <position position="192"/>
    </location>
    <ligand>
        <name>Zn(2+)</name>
        <dbReference type="ChEBI" id="CHEBI:29105"/>
        <label>1</label>
    </ligand>
</feature>
<keyword evidence="15" id="KW-0732">Signal</keyword>
<keyword evidence="3 11" id="KW-0479">Metal-binding</keyword>
<dbReference type="CDD" id="cd00094">
    <property type="entry name" value="HX"/>
    <property type="match status" value="1"/>
</dbReference>
<feature type="binding site" evidence="12">
    <location>
        <position position="185"/>
    </location>
    <ligand>
        <name>Ca(2+)</name>
        <dbReference type="ChEBI" id="CHEBI:29108"/>
        <label>3</label>
    </ligand>
</feature>
<evidence type="ECO:0000313" key="18">
    <source>
        <dbReference type="Proteomes" id="UP000827986"/>
    </source>
</evidence>
<dbReference type="GO" id="GO:0005615">
    <property type="term" value="C:extracellular space"/>
    <property type="evidence" value="ECO:0007669"/>
    <property type="project" value="TreeGrafter"/>
</dbReference>
<comment type="caution">
    <text evidence="17">The sequence shown here is derived from an EMBL/GenBank/DDBJ whole genome shotgun (WGS) entry which is preliminary data.</text>
</comment>
<feature type="region of interest" description="Disordered" evidence="14">
    <location>
        <begin position="284"/>
        <end position="320"/>
    </location>
</feature>
<feature type="binding site" evidence="12">
    <location>
        <position position="252"/>
    </location>
    <ligand>
        <name>Zn(2+)</name>
        <dbReference type="ChEBI" id="CHEBI:29105"/>
        <label>2</label>
        <note>catalytic</note>
    </ligand>
</feature>
<reference evidence="17" key="1">
    <citation type="submission" date="2021-09" db="EMBL/GenBank/DDBJ databases">
        <title>The genome of Mauremys mutica provides insights into the evolution of semi-aquatic lifestyle.</title>
        <authorList>
            <person name="Gong S."/>
            <person name="Gao Y."/>
        </authorList>
    </citation>
    <scope>NUCLEOTIDE SEQUENCE</scope>
    <source>
        <strain evidence="17">MM-2020</strain>
        <tissue evidence="17">Muscle</tissue>
    </source>
</reference>
<feature type="compositionally biased region" description="Pro residues" evidence="14">
    <location>
        <begin position="294"/>
        <end position="319"/>
    </location>
</feature>
<evidence type="ECO:0000256" key="4">
    <source>
        <dbReference type="ARBA" id="ARBA00022737"/>
    </source>
</evidence>
<feature type="binding site" evidence="12">
    <location>
        <position position="211"/>
    </location>
    <ligand>
        <name>Ca(2+)</name>
        <dbReference type="ChEBI" id="CHEBI:29108"/>
        <label>3</label>
    </ligand>
</feature>
<dbReference type="AlphaFoldDB" id="A0A9D3X0X6"/>
<accession>A0A9D3X0X6</accession>
<dbReference type="Pfam" id="PF01471">
    <property type="entry name" value="PG_binding_1"/>
    <property type="match status" value="1"/>
</dbReference>
<dbReference type="InterPro" id="IPR024079">
    <property type="entry name" value="MetalloPept_cat_dom_sf"/>
</dbReference>
<dbReference type="SUPFAM" id="SSF47090">
    <property type="entry name" value="PGBD-like"/>
    <property type="match status" value="1"/>
</dbReference>
<dbReference type="Proteomes" id="UP000827986">
    <property type="component" value="Unassembled WGS sequence"/>
</dbReference>
<dbReference type="InterPro" id="IPR033739">
    <property type="entry name" value="M10A_MMP"/>
</dbReference>
<comment type="cofactor">
    <cofactor evidence="12">
        <name>Zn(2+)</name>
        <dbReference type="ChEBI" id="CHEBI:29105"/>
    </cofactor>
    <text evidence="12">Binds 2 Zn(2+) ions per subunit.</text>
</comment>
<comment type="similarity">
    <text evidence="1">Belongs to the peptidase M10A family.</text>
</comment>
<feature type="binding site" description="in inhibited form" evidence="12">
    <location>
        <position position="91"/>
    </location>
    <ligand>
        <name>Zn(2+)</name>
        <dbReference type="ChEBI" id="CHEBI:29105"/>
        <label>2</label>
        <note>catalytic</note>
    </ligand>
</feature>
<dbReference type="SMART" id="SM00120">
    <property type="entry name" value="HX"/>
    <property type="match status" value="4"/>
</dbReference>
<feature type="binding site" evidence="12">
    <location>
        <position position="206"/>
    </location>
    <ligand>
        <name>Zn(2+)</name>
        <dbReference type="ChEBI" id="CHEBI:29105"/>
        <label>1</label>
    </ligand>
</feature>
<evidence type="ECO:0000313" key="17">
    <source>
        <dbReference type="EMBL" id="KAH1170650.1"/>
    </source>
</evidence>
<feature type="binding site" evidence="12">
    <location>
        <position position="167"/>
    </location>
    <ligand>
        <name>Ca(2+)</name>
        <dbReference type="ChEBI" id="CHEBI:29108"/>
        <label>2</label>
    </ligand>
</feature>
<dbReference type="GO" id="GO:0030574">
    <property type="term" value="P:collagen catabolic process"/>
    <property type="evidence" value="ECO:0007669"/>
    <property type="project" value="TreeGrafter"/>
</dbReference>
<dbReference type="InterPro" id="IPR006026">
    <property type="entry name" value="Peptidase_Metallo"/>
</dbReference>
<evidence type="ECO:0000256" key="11">
    <source>
        <dbReference type="PIRSR" id="PIRSR001191-2"/>
    </source>
</evidence>
<feature type="binding site" evidence="11">
    <location>
        <position position="234"/>
    </location>
    <ligand>
        <name>Zn(2+)</name>
        <dbReference type="ChEBI" id="CHEBI:29105"/>
        <label>2</label>
        <note>catalytic</note>
    </ligand>
</feature>
<evidence type="ECO:0000259" key="16">
    <source>
        <dbReference type="SMART" id="SM00235"/>
    </source>
</evidence>
<dbReference type="InterPro" id="IPR036365">
    <property type="entry name" value="PGBD-like_sf"/>
</dbReference>
<dbReference type="PROSITE" id="PS51642">
    <property type="entry name" value="HEMOPEXIN_2"/>
    <property type="match status" value="4"/>
</dbReference>
<feature type="active site" evidence="10">
    <location>
        <position position="235"/>
    </location>
</feature>
<feature type="binding site" evidence="12">
    <location>
        <position position="425"/>
    </location>
    <ligand>
        <name>Ca(2+)</name>
        <dbReference type="ChEBI" id="CHEBI:29108"/>
        <label>5</label>
    </ligand>
</feature>